<organism evidence="2 3">
    <name type="scientific">Psittacicella hinzii</name>
    <dbReference type="NCBI Taxonomy" id="2028575"/>
    <lineage>
        <taxon>Bacteria</taxon>
        <taxon>Pseudomonadati</taxon>
        <taxon>Pseudomonadota</taxon>
        <taxon>Gammaproteobacteria</taxon>
        <taxon>Pasteurellales</taxon>
        <taxon>Psittacicellaceae</taxon>
        <taxon>Psittacicella</taxon>
    </lineage>
</organism>
<evidence type="ECO:0000256" key="1">
    <source>
        <dbReference type="SAM" id="MobiDB-lite"/>
    </source>
</evidence>
<evidence type="ECO:0000313" key="2">
    <source>
        <dbReference type="EMBL" id="RIY40801.1"/>
    </source>
</evidence>
<comment type="caution">
    <text evidence="2">The sequence shown here is derived from an EMBL/GenBank/DDBJ whole genome shotgun (WGS) entry which is preliminary data.</text>
</comment>
<dbReference type="RefSeq" id="WP_119529970.1">
    <property type="nucleotide sequence ID" value="NZ_JBHSSP010000022.1"/>
</dbReference>
<evidence type="ECO:0000313" key="3">
    <source>
        <dbReference type="Proteomes" id="UP000265916"/>
    </source>
</evidence>
<feature type="region of interest" description="Disordered" evidence="1">
    <location>
        <begin position="714"/>
        <end position="773"/>
    </location>
</feature>
<accession>A0A3A1YTH2</accession>
<reference evidence="2 3" key="1">
    <citation type="submission" date="2017-08" db="EMBL/GenBank/DDBJ databases">
        <title>Reclassification of Bisgaard taxon 37 and 44.</title>
        <authorList>
            <person name="Christensen H."/>
        </authorList>
    </citation>
    <scope>NUCLEOTIDE SEQUENCE [LARGE SCALE GENOMIC DNA]</scope>
    <source>
        <strain evidence="2 3">111</strain>
    </source>
</reference>
<evidence type="ECO:0008006" key="4">
    <source>
        <dbReference type="Google" id="ProtNLM"/>
    </source>
</evidence>
<dbReference type="EMBL" id="NRJG01000003">
    <property type="protein sequence ID" value="RIY40801.1"/>
    <property type="molecule type" value="Genomic_DNA"/>
</dbReference>
<dbReference type="Proteomes" id="UP000265916">
    <property type="component" value="Unassembled WGS sequence"/>
</dbReference>
<protein>
    <recommendedName>
        <fullName evidence="4">Autotransporter domain-containing protein</fullName>
    </recommendedName>
</protein>
<dbReference type="InterPro" id="IPR036709">
    <property type="entry name" value="Autotransporte_beta_dom_sf"/>
</dbReference>
<dbReference type="SUPFAM" id="SSF103515">
    <property type="entry name" value="Autotransporter"/>
    <property type="match status" value="1"/>
</dbReference>
<gene>
    <name evidence="2" type="ORF">CKF58_00135</name>
</gene>
<proteinExistence type="predicted"/>
<sequence>MAYYFLGEVAITYEVIVCCTWILGVGMVKPKPFTSSICANSVAPAACSNRTSRKSSAKARWATSLALPLTSLALGLSLATQSLAANSQYISTIKEVTVTQAETGVTNTQFIVFKDGKLTLNLEKTAVIEFTGNGRLVEAREAGGYTHLLMQVGDFENPGLTFTGSNAIMIFGRNGTTESELEGRVDFYAGAKMLLAQGGTHTVTNNELIVVNGTNSCLAQVQGSAANPATVSITNNDYLYVAGTARGMSVENSDSSGELILAKDSTTQVVEANSMLYYANGQNASNILRNSGTLGSYEQGRIAHVSVNGNLSFINEEDGTIALTTQSQGVFNQGSVNITDNGTITVADGTHPEFVFRNMATGKLNYVSNANANATITGIALIDNNYQANATFGGKVTINTGGRLFNSSVPAAADAISNLTITSTGKVQVNAGGILYLTRHNLGTIENNGTITLDAGGQALNAIVSDANYTAFKGDAGVIEFKNNGDLRVINSGAAFFLGDKANVSLVNGEDGQIILNYSRLAQYSGSNTKLTIDNSGMIGVINRSRVSASSAHLVLDNDSSVTTVINREDAHIGVYTNSRDKNRTYPLFALNSQSQIINYGTLSGNVETSGAFAQTGTLNGTLTLKEQGSAYFRGNQVSVTGKVQGDANNFTNVYLENVTASDITVTDIAQLVVYGDNKLSNASLTITGAAAVPTTYSYLDVTNNALAQLEASTTTTSVSTTGSASGTTSGTTSGSSAASGTSLTATTAATTGSSAPATAATGSTTSTSTSTSASNILRLDNATVSIGKSSANTGVENIKADSVALTGTNTFLVDTANATSGTTLSSFLGVKEVTGTDANVQSTVFSTWSSTGNDYVLTTRKEEDVVPTALSSIYYEVKNDENLGVLYNYLINTNSVTGLRHNLLRLSGYEYGYVLKHFTNNLNAIDLDPRIDTYGRKAPNNLGTLEVQLIGAQEDIGGHGNKEYNPTKAAGDNLSYMHAKDRGLALVYRQKANAFELKQADSDLSFYFNYYRSTYKFETDSYGSAQTYGLGWAHTWYLFNNRLLLNYGALAQRSYVRLYRDAIVFDVGAGLRQSHVDSKYYLTGFSGNAKVSYKVYDNEKNFRWLVSAGFRYSQIMQSNLIEDEQVPSDAAYFRMRQSAQTTNSKLLTLGTYVNHNGYLFGRPLYVEAGVKVAREFGNILNTRKSHVNNLELFYYYANPAKFITSLDLGAKWQVDRYSSFDVKFKQQIAQGNRGYQAGVYYTLHTYAVPNMFTTFDRQSTNKDNYRQVLQFQYDVEIANRVAYYRKNKGNSMLYRYNSSVSPVTTPRISYSVSMPDNDYFGASVTYQRRINQTSDYSFEKLIEDNYFTSYLTDKYYEIGYSYRDTKQRDTYIRSNELYGHLRYKWGFYAGFEAKQTREQSLNNLIMNNSGDVSPEFAALGYDLDRLIRDRYLDNAKEKYRLDYVVGYREKFMPSLGNITVNSQLNIDKERNNKVDGAVWTTKVNASLKYGVPTGTLYLHSNTNLNWNTQRNSLDAMTQNVLTYLSDKILDTVKLRMRYTNRLTYVKYFSRAHLNQFYVGIHFTMPSGATFEPYYQRTINNYTYRKDNKTKEYKRVRANSLDNRIGIKYSRPIYNALSLAIETYVANSKSIQTGTKTSALRGNIRLTSQF</sequence>
<name>A0A3A1YTH2_9GAMM</name>
<keyword evidence="3" id="KW-1185">Reference proteome</keyword>